<dbReference type="InterPro" id="IPR050482">
    <property type="entry name" value="Sensor_HK_TwoCompSys"/>
</dbReference>
<evidence type="ECO:0000256" key="3">
    <source>
        <dbReference type="ARBA" id="ARBA00023012"/>
    </source>
</evidence>
<keyword evidence="4" id="KW-0175">Coiled coil</keyword>
<keyword evidence="3" id="KW-0902">Two-component regulatory system</keyword>
<dbReference type="STRING" id="234267.Acid_7865"/>
<evidence type="ECO:0000256" key="1">
    <source>
        <dbReference type="ARBA" id="ARBA00022679"/>
    </source>
</evidence>
<dbReference type="SUPFAM" id="SSF55874">
    <property type="entry name" value="ATPase domain of HSP90 chaperone/DNA topoisomerase II/histidine kinase"/>
    <property type="match status" value="1"/>
</dbReference>
<dbReference type="EMBL" id="CP000473">
    <property type="protein sequence ID" value="ABJ88759.1"/>
    <property type="molecule type" value="Genomic_DNA"/>
</dbReference>
<keyword evidence="1" id="KW-0808">Transferase</keyword>
<protein>
    <submittedName>
        <fullName evidence="6">Histidine kinase</fullName>
    </submittedName>
</protein>
<dbReference type="CDD" id="cd16917">
    <property type="entry name" value="HATPase_UhpB-NarQ-NarX-like"/>
    <property type="match status" value="1"/>
</dbReference>
<dbReference type="Pfam" id="PF02518">
    <property type="entry name" value="HATPase_c"/>
    <property type="match status" value="1"/>
</dbReference>
<sequence precursor="true">MAWSKRAALRAGYGAVLAVLVLSAVEAYSIQVGVSQQHLEIYRRFVQQDEALSTLRRNLWLAGNRVRDFFINPTELSGDELSVHLRALKEEDEAVLRVLERWPQHRAVVPQLRASLDEFWSVVEPLPRTMMHASRQEDMAFLEREVVPRRGELYNALRALTLADQRALQDSEGEFAGTRRRAAGRLMLMLGVGLLLSFLVARLSLRHAENLEREADRHFAAVEQTRAELQQLSARLLEIEEEGRRKLSRELHDEIGQTLALLQIEISRAQVARAGTPAALREHLDRARELAERTVQTVRNISGLLRPALLDDLGLVPALQFQLEDFLRRSGIVCEFVEQGVADHLPDPVKTCVYRVVQEALHNCEKHSGARKVRVSVRQFPEALVAEIEDDGVGFQMGGRRASERNMGLGLLGMRERAGNVGGSLVIDSAPRHGTRVALRIPLAPLAIEVQT</sequence>
<accession>Q01NL1</accession>
<dbReference type="Pfam" id="PF07730">
    <property type="entry name" value="HisKA_3"/>
    <property type="match status" value="1"/>
</dbReference>
<evidence type="ECO:0000256" key="2">
    <source>
        <dbReference type="ARBA" id="ARBA00022777"/>
    </source>
</evidence>
<dbReference type="HOGENOM" id="CLU_602581_0_0_0"/>
<dbReference type="InterPro" id="IPR003594">
    <property type="entry name" value="HATPase_dom"/>
</dbReference>
<keyword evidence="2 6" id="KW-0418">Kinase</keyword>
<dbReference type="InterPro" id="IPR011712">
    <property type="entry name" value="Sig_transdc_His_kin_sub3_dim/P"/>
</dbReference>
<dbReference type="GO" id="GO:0000155">
    <property type="term" value="F:phosphorelay sensor kinase activity"/>
    <property type="evidence" value="ECO:0007669"/>
    <property type="project" value="InterPro"/>
</dbReference>
<feature type="domain" description="Histidine kinase" evidence="5">
    <location>
        <begin position="353"/>
        <end position="445"/>
    </location>
</feature>
<proteinExistence type="predicted"/>
<evidence type="ECO:0000259" key="5">
    <source>
        <dbReference type="PROSITE" id="PS50109"/>
    </source>
</evidence>
<dbReference type="AlphaFoldDB" id="Q01NL1"/>
<reference evidence="6" key="1">
    <citation type="submission" date="2006-10" db="EMBL/GenBank/DDBJ databases">
        <title>Complete sequence of Solibacter usitatus Ellin6076.</title>
        <authorList>
            <consortium name="US DOE Joint Genome Institute"/>
            <person name="Copeland A."/>
            <person name="Lucas S."/>
            <person name="Lapidus A."/>
            <person name="Barry K."/>
            <person name="Detter J.C."/>
            <person name="Glavina del Rio T."/>
            <person name="Hammon N."/>
            <person name="Israni S."/>
            <person name="Dalin E."/>
            <person name="Tice H."/>
            <person name="Pitluck S."/>
            <person name="Thompson L.S."/>
            <person name="Brettin T."/>
            <person name="Bruce D."/>
            <person name="Han C."/>
            <person name="Tapia R."/>
            <person name="Gilna P."/>
            <person name="Schmutz J."/>
            <person name="Larimer F."/>
            <person name="Land M."/>
            <person name="Hauser L."/>
            <person name="Kyrpides N."/>
            <person name="Mikhailova N."/>
            <person name="Janssen P.H."/>
            <person name="Kuske C.R."/>
            <person name="Richardson P."/>
        </authorList>
    </citation>
    <scope>NUCLEOTIDE SEQUENCE</scope>
    <source>
        <strain evidence="6">Ellin6076</strain>
    </source>
</reference>
<dbReference type="eggNOG" id="COG4585">
    <property type="taxonomic scope" value="Bacteria"/>
</dbReference>
<dbReference type="InterPro" id="IPR005467">
    <property type="entry name" value="His_kinase_dom"/>
</dbReference>
<dbReference type="PROSITE" id="PS50109">
    <property type="entry name" value="HIS_KIN"/>
    <property type="match status" value="1"/>
</dbReference>
<dbReference type="InParanoid" id="Q01NL1"/>
<dbReference type="GO" id="GO:0016020">
    <property type="term" value="C:membrane"/>
    <property type="evidence" value="ECO:0007669"/>
    <property type="project" value="InterPro"/>
</dbReference>
<evidence type="ECO:0000313" key="6">
    <source>
        <dbReference type="EMBL" id="ABJ88759.1"/>
    </source>
</evidence>
<feature type="coiled-coil region" evidence="4">
    <location>
        <begin position="208"/>
        <end position="242"/>
    </location>
</feature>
<dbReference type="GO" id="GO:0046983">
    <property type="term" value="F:protein dimerization activity"/>
    <property type="evidence" value="ECO:0007669"/>
    <property type="project" value="InterPro"/>
</dbReference>
<organism evidence="6">
    <name type="scientific">Solibacter usitatus (strain Ellin6076)</name>
    <dbReference type="NCBI Taxonomy" id="234267"/>
    <lineage>
        <taxon>Bacteria</taxon>
        <taxon>Pseudomonadati</taxon>
        <taxon>Acidobacteriota</taxon>
        <taxon>Terriglobia</taxon>
        <taxon>Bryobacterales</taxon>
        <taxon>Solibacteraceae</taxon>
        <taxon>Candidatus Solibacter</taxon>
    </lineage>
</organism>
<evidence type="ECO:0000256" key="4">
    <source>
        <dbReference type="SAM" id="Coils"/>
    </source>
</evidence>
<dbReference type="InterPro" id="IPR036890">
    <property type="entry name" value="HATPase_C_sf"/>
</dbReference>
<name>Q01NL1_SOLUE</name>
<gene>
    <name evidence="6" type="ordered locus">Acid_7865</name>
</gene>
<dbReference type="Gene3D" id="1.20.5.1930">
    <property type="match status" value="1"/>
</dbReference>
<dbReference type="Gene3D" id="3.30.565.10">
    <property type="entry name" value="Histidine kinase-like ATPase, C-terminal domain"/>
    <property type="match status" value="1"/>
</dbReference>
<dbReference type="PANTHER" id="PTHR24421">
    <property type="entry name" value="NITRATE/NITRITE SENSOR PROTEIN NARX-RELATED"/>
    <property type="match status" value="1"/>
</dbReference>
<dbReference type="KEGG" id="sus:Acid_7865"/>
<dbReference type="SMART" id="SM00387">
    <property type="entry name" value="HATPase_c"/>
    <property type="match status" value="1"/>
</dbReference>